<evidence type="ECO:0000256" key="3">
    <source>
        <dbReference type="ARBA" id="ARBA00022989"/>
    </source>
</evidence>
<dbReference type="SUPFAM" id="SSF103473">
    <property type="entry name" value="MFS general substrate transporter"/>
    <property type="match status" value="1"/>
</dbReference>
<dbReference type="AlphaFoldDB" id="A0A0D8XYU6"/>
<keyword evidence="7" id="KW-1185">Reference proteome</keyword>
<organism evidence="6 7">
    <name type="scientific">Dictyocaulus viviparus</name>
    <name type="common">Bovine lungworm</name>
    <dbReference type="NCBI Taxonomy" id="29172"/>
    <lineage>
        <taxon>Eukaryota</taxon>
        <taxon>Metazoa</taxon>
        <taxon>Ecdysozoa</taxon>
        <taxon>Nematoda</taxon>
        <taxon>Chromadorea</taxon>
        <taxon>Rhabditida</taxon>
        <taxon>Rhabditina</taxon>
        <taxon>Rhabditomorpha</taxon>
        <taxon>Strongyloidea</taxon>
        <taxon>Metastrongylidae</taxon>
        <taxon>Dictyocaulus</taxon>
    </lineage>
</organism>
<dbReference type="Pfam" id="PF00083">
    <property type="entry name" value="Sugar_tr"/>
    <property type="match status" value="1"/>
</dbReference>
<keyword evidence="2 5" id="KW-0812">Transmembrane</keyword>
<feature type="transmembrane region" description="Helical" evidence="5">
    <location>
        <begin position="235"/>
        <end position="257"/>
    </location>
</feature>
<evidence type="ECO:0000256" key="2">
    <source>
        <dbReference type="ARBA" id="ARBA00022692"/>
    </source>
</evidence>
<feature type="transmembrane region" description="Helical" evidence="5">
    <location>
        <begin position="298"/>
        <end position="317"/>
    </location>
</feature>
<accession>A0A0D8XYU6</accession>
<dbReference type="GO" id="GO:0016020">
    <property type="term" value="C:membrane"/>
    <property type="evidence" value="ECO:0007669"/>
    <property type="project" value="UniProtKB-SubCell"/>
</dbReference>
<sequence length="324" mass="36624">MLPESFGFLVSRKKTLEVRKWIQRAQRWGGRPVVCDVQQAIENETAKIPEESNLFESLSKRLLMAIHIRINFITLSFLPLLPESFGFLVSRKKTLEVRKWIQRSQRWGGRPVVCDVQQAIENETAKLPEESNLFESLNHIVHNPTIMLHIAIQSVTWIVDFLVYSALSLTATAVIDGNSDSSYLFSGLVELPCYFIMPISLDQFGRKPTVIISHALTSIALFAVCFLNAVSFPTVYLFVWMLAKFGMASCFMCCFVYGAEIFPVQYRNICLGFCSTICNIGAMMAPHCNVLDHIVPGLMFGTFATLCSLCAFLTLFLPETKHFH</sequence>
<keyword evidence="3 5" id="KW-1133">Transmembrane helix</keyword>
<dbReference type="InterPro" id="IPR005828">
    <property type="entry name" value="MFS_sugar_transport-like"/>
</dbReference>
<name>A0A0D8XYU6_DICVI</name>
<gene>
    <name evidence="6" type="ORF">DICVIV_04860</name>
</gene>
<dbReference type="Proteomes" id="UP000053766">
    <property type="component" value="Unassembled WGS sequence"/>
</dbReference>
<feature type="transmembrane region" description="Helical" evidence="5">
    <location>
        <begin position="269"/>
        <end position="286"/>
    </location>
</feature>
<protein>
    <recommendedName>
        <fullName evidence="8">Major facilitator superfamily (MFS) profile domain-containing protein</fullName>
    </recommendedName>
</protein>
<dbReference type="GO" id="GO:0022857">
    <property type="term" value="F:transmembrane transporter activity"/>
    <property type="evidence" value="ECO:0007669"/>
    <property type="project" value="InterPro"/>
</dbReference>
<proteinExistence type="predicted"/>
<evidence type="ECO:0000256" key="1">
    <source>
        <dbReference type="ARBA" id="ARBA00004141"/>
    </source>
</evidence>
<reference evidence="6 7" key="1">
    <citation type="submission" date="2013-11" db="EMBL/GenBank/DDBJ databases">
        <title>Draft genome of the bovine lungworm Dictyocaulus viviparus.</title>
        <authorList>
            <person name="Mitreva M."/>
        </authorList>
    </citation>
    <scope>NUCLEOTIDE SEQUENCE [LARGE SCALE GENOMIC DNA]</scope>
    <source>
        <strain evidence="6 7">HannoverDv2000</strain>
    </source>
</reference>
<dbReference type="InterPro" id="IPR036259">
    <property type="entry name" value="MFS_trans_sf"/>
</dbReference>
<dbReference type="PANTHER" id="PTHR24064">
    <property type="entry name" value="SOLUTE CARRIER FAMILY 22 MEMBER"/>
    <property type="match status" value="1"/>
</dbReference>
<evidence type="ECO:0000256" key="4">
    <source>
        <dbReference type="ARBA" id="ARBA00023136"/>
    </source>
</evidence>
<evidence type="ECO:0008006" key="8">
    <source>
        <dbReference type="Google" id="ProtNLM"/>
    </source>
</evidence>
<feature type="transmembrane region" description="Helical" evidence="5">
    <location>
        <begin position="209"/>
        <end position="229"/>
    </location>
</feature>
<evidence type="ECO:0000256" key="5">
    <source>
        <dbReference type="SAM" id="Phobius"/>
    </source>
</evidence>
<keyword evidence="4 5" id="KW-0472">Membrane</keyword>
<dbReference type="EMBL" id="KN716248">
    <property type="protein sequence ID" value="KJH49022.1"/>
    <property type="molecule type" value="Genomic_DNA"/>
</dbReference>
<reference evidence="7" key="2">
    <citation type="journal article" date="2016" name="Sci. Rep.">
        <title>Dictyocaulus viviparus genome, variome and transcriptome elucidate lungworm biology and support future intervention.</title>
        <authorList>
            <person name="McNulty S.N."/>
            <person name="Strube C."/>
            <person name="Rosa B.A."/>
            <person name="Martin J.C."/>
            <person name="Tyagi R."/>
            <person name="Choi Y.J."/>
            <person name="Wang Q."/>
            <person name="Hallsworth Pepin K."/>
            <person name="Zhang X."/>
            <person name="Ozersky P."/>
            <person name="Wilson R.K."/>
            <person name="Sternberg P.W."/>
            <person name="Gasser R.B."/>
            <person name="Mitreva M."/>
        </authorList>
    </citation>
    <scope>NUCLEOTIDE SEQUENCE [LARGE SCALE GENOMIC DNA]</scope>
    <source>
        <strain evidence="7">HannoverDv2000</strain>
    </source>
</reference>
<evidence type="ECO:0000313" key="6">
    <source>
        <dbReference type="EMBL" id="KJH49022.1"/>
    </source>
</evidence>
<dbReference type="OrthoDB" id="5296287at2759"/>
<comment type="subcellular location">
    <subcellularLocation>
        <location evidence="1">Membrane</location>
        <topology evidence="1">Multi-pass membrane protein</topology>
    </subcellularLocation>
</comment>
<evidence type="ECO:0000313" key="7">
    <source>
        <dbReference type="Proteomes" id="UP000053766"/>
    </source>
</evidence>
<dbReference type="STRING" id="29172.A0A0D8XYU6"/>
<feature type="transmembrane region" description="Helical" evidence="5">
    <location>
        <begin position="66"/>
        <end position="89"/>
    </location>
</feature>
<dbReference type="Gene3D" id="1.20.1250.20">
    <property type="entry name" value="MFS general substrate transporter like domains"/>
    <property type="match status" value="1"/>
</dbReference>